<accession>A0A0U5H1E9</accession>
<feature type="domain" description="DUF7692" evidence="1">
    <location>
        <begin position="1"/>
        <end position="56"/>
    </location>
</feature>
<evidence type="ECO:0000313" key="3">
    <source>
        <dbReference type="Proteomes" id="UP000066737"/>
    </source>
</evidence>
<sequence length="81" mass="8882">MRIRTDGDYAHRLDAIESAMDALGENTKTAAVIAACEHARQDRNAKQKALAHPDMTPELAEVLSTPAMGLRYEIETSLDVD</sequence>
<dbReference type="RefSeq" id="WP_238324024.1">
    <property type="nucleotide sequence ID" value="NZ_LN831302.1"/>
</dbReference>
<dbReference type="Proteomes" id="UP000066737">
    <property type="component" value="Chromosome I"/>
</dbReference>
<dbReference type="AlphaFoldDB" id="A0A0U5H1E9"/>
<gene>
    <name evidence="2" type="ORF">HHUB_2187</name>
</gene>
<name>A0A0U5H1E9_9EURY</name>
<evidence type="ECO:0000259" key="1">
    <source>
        <dbReference type="Pfam" id="PF24743"/>
    </source>
</evidence>
<protein>
    <recommendedName>
        <fullName evidence="1">DUF7692 domain-containing protein</fullName>
    </recommendedName>
</protein>
<proteinExistence type="predicted"/>
<dbReference type="GeneID" id="26658845"/>
<dbReference type="Pfam" id="PF24743">
    <property type="entry name" value="DUF7692"/>
    <property type="match status" value="1"/>
</dbReference>
<organism evidence="2 3">
    <name type="scientific">Halobacterium hubeiense</name>
    <dbReference type="NCBI Taxonomy" id="1407499"/>
    <lineage>
        <taxon>Archaea</taxon>
        <taxon>Methanobacteriati</taxon>
        <taxon>Methanobacteriota</taxon>
        <taxon>Stenosarchaea group</taxon>
        <taxon>Halobacteria</taxon>
        <taxon>Halobacteriales</taxon>
        <taxon>Halobacteriaceae</taxon>
        <taxon>Halobacterium</taxon>
    </lineage>
</organism>
<keyword evidence="3" id="KW-1185">Reference proteome</keyword>
<dbReference type="KEGG" id="hhb:Hhub_2187"/>
<evidence type="ECO:0000313" key="2">
    <source>
        <dbReference type="EMBL" id="CQH55134.1"/>
    </source>
</evidence>
<dbReference type="InterPro" id="IPR056109">
    <property type="entry name" value="DUF7692"/>
</dbReference>
<reference evidence="3" key="1">
    <citation type="journal article" date="2016" name="Environ. Microbiol.">
        <title>The complete genome of a viable archaeum isolated from 123-million-year-old rock salt.</title>
        <authorList>
            <person name="Jaakkola S.T."/>
            <person name="Pfeiffer F."/>
            <person name="Ravantti J.J."/>
            <person name="Guo Q."/>
            <person name="Liu Y."/>
            <person name="Chen X."/>
            <person name="Ma H."/>
            <person name="Yang C."/>
            <person name="Oksanen H.M."/>
            <person name="Bamford D.H."/>
        </authorList>
    </citation>
    <scope>NUCLEOTIDE SEQUENCE</scope>
    <source>
        <strain evidence="3">JI20-1</strain>
    </source>
</reference>
<dbReference type="EMBL" id="LN831302">
    <property type="protein sequence ID" value="CQH55134.1"/>
    <property type="molecule type" value="Genomic_DNA"/>
</dbReference>